<dbReference type="InterPro" id="IPR036443">
    <property type="entry name" value="Znf_RanBP2_sf"/>
</dbReference>
<evidence type="ECO:0000256" key="12">
    <source>
        <dbReference type="ARBA" id="ARBA00022833"/>
    </source>
</evidence>
<dbReference type="PANTHER" id="PTHR13367:SF28">
    <property type="entry name" value="UBIQUITIN THIOESTERASE ZRANB1"/>
    <property type="match status" value="1"/>
</dbReference>
<keyword evidence="11" id="KW-0788">Thiol protease</keyword>
<feature type="domain" description="RanBP2-type" evidence="14">
    <location>
        <begin position="3"/>
        <end position="32"/>
    </location>
</feature>
<organism evidence="16 17">
    <name type="scientific">Nesidiocoris tenuis</name>
    <dbReference type="NCBI Taxonomy" id="355587"/>
    <lineage>
        <taxon>Eukaryota</taxon>
        <taxon>Metazoa</taxon>
        <taxon>Ecdysozoa</taxon>
        <taxon>Arthropoda</taxon>
        <taxon>Hexapoda</taxon>
        <taxon>Insecta</taxon>
        <taxon>Pterygota</taxon>
        <taxon>Neoptera</taxon>
        <taxon>Paraneoptera</taxon>
        <taxon>Hemiptera</taxon>
        <taxon>Heteroptera</taxon>
        <taxon>Panheteroptera</taxon>
        <taxon>Cimicomorpha</taxon>
        <taxon>Miridae</taxon>
        <taxon>Dicyphina</taxon>
        <taxon>Nesidiocoris</taxon>
    </lineage>
</organism>
<keyword evidence="5" id="KW-0879">Wnt signaling pathway</keyword>
<evidence type="ECO:0000259" key="15">
    <source>
        <dbReference type="PROSITE" id="PS50802"/>
    </source>
</evidence>
<evidence type="ECO:0000256" key="11">
    <source>
        <dbReference type="ARBA" id="ARBA00022807"/>
    </source>
</evidence>
<dbReference type="Pfam" id="PF02338">
    <property type="entry name" value="OTU"/>
    <property type="match status" value="1"/>
</dbReference>
<dbReference type="Gene3D" id="1.25.40.560">
    <property type="match status" value="1"/>
</dbReference>
<dbReference type="SMART" id="SM00547">
    <property type="entry name" value="ZnF_RBZ"/>
    <property type="match status" value="3"/>
</dbReference>
<dbReference type="PROSITE" id="PS50199">
    <property type="entry name" value="ZF_RANBP2_2"/>
    <property type="match status" value="3"/>
</dbReference>
<keyword evidence="7" id="KW-0677">Repeat</keyword>
<keyword evidence="17" id="KW-1185">Reference proteome</keyword>
<keyword evidence="8 13" id="KW-0863">Zinc-finger</keyword>
<dbReference type="EC" id="3.4.19.12" evidence="3"/>
<evidence type="ECO:0000313" key="17">
    <source>
        <dbReference type="Proteomes" id="UP001307889"/>
    </source>
</evidence>
<evidence type="ECO:0000256" key="7">
    <source>
        <dbReference type="ARBA" id="ARBA00022737"/>
    </source>
</evidence>
<dbReference type="CDD" id="cd22767">
    <property type="entry name" value="OTU_ZRANB1"/>
    <property type="match status" value="1"/>
</dbReference>
<dbReference type="Proteomes" id="UP001307889">
    <property type="component" value="Chromosome 7"/>
</dbReference>
<evidence type="ECO:0000256" key="1">
    <source>
        <dbReference type="ARBA" id="ARBA00000707"/>
    </source>
</evidence>
<comment type="similarity">
    <text evidence="2">Belongs to the peptidase C64 family.</text>
</comment>
<dbReference type="EMBL" id="AP028915">
    <property type="protein sequence ID" value="BES96814.1"/>
    <property type="molecule type" value="Genomic_DNA"/>
</dbReference>
<dbReference type="Pfam" id="PF18418">
    <property type="entry name" value="AnkUBD"/>
    <property type="match status" value="1"/>
</dbReference>
<protein>
    <recommendedName>
        <fullName evidence="3">ubiquitinyl hydrolase 1</fullName>
        <ecNumber evidence="3">3.4.19.12</ecNumber>
    </recommendedName>
</protein>
<keyword evidence="9" id="KW-0833">Ubl conjugation pathway</keyword>
<dbReference type="PROSITE" id="PS50802">
    <property type="entry name" value="OTU"/>
    <property type="match status" value="1"/>
</dbReference>
<evidence type="ECO:0000256" key="6">
    <source>
        <dbReference type="ARBA" id="ARBA00022723"/>
    </source>
</evidence>
<evidence type="ECO:0000256" key="9">
    <source>
        <dbReference type="ARBA" id="ARBA00022786"/>
    </source>
</evidence>
<feature type="domain" description="RanBP2-type" evidence="14">
    <location>
        <begin position="123"/>
        <end position="152"/>
    </location>
</feature>
<dbReference type="SUPFAM" id="SSF90209">
    <property type="entry name" value="Ran binding protein zinc finger-like"/>
    <property type="match status" value="1"/>
</dbReference>
<evidence type="ECO:0000256" key="4">
    <source>
        <dbReference type="ARBA" id="ARBA00022670"/>
    </source>
</evidence>
<evidence type="ECO:0000256" key="2">
    <source>
        <dbReference type="ARBA" id="ARBA00005865"/>
    </source>
</evidence>
<dbReference type="InterPro" id="IPR051346">
    <property type="entry name" value="OTU_Deubiquitinase"/>
</dbReference>
<keyword evidence="4" id="KW-0645">Protease</keyword>
<comment type="catalytic activity">
    <reaction evidence="1">
        <text>Thiol-dependent hydrolysis of ester, thioester, amide, peptide and isopeptide bonds formed by the C-terminal Gly of ubiquitin (a 76-residue protein attached to proteins as an intracellular targeting signal).</text>
        <dbReference type="EC" id="3.4.19.12"/>
    </reaction>
</comment>
<sequence length="665" mass="74103">MNPEKKWICEYCTYENFPNALKCTMCRGARPLRSTDEIYRLKPEESCKSGAAESDARRWVCDTCGHANGSDGKKCSSCSSRSPLSSMNQVATANLAEQLQKTRITDCSSASTRTSLSPPQQQPCGKWSCAVCTYENWPKSKKCIMCGTTVQSSPAQRLSPSRSNNATFVSAARQPSPERIVDYTFNEESALIKSPCNNYEYDTRKKEVDWTWLNACKGVVDGDPAPVAAYLTSGGSPTRTLTPIEVQILSRDSAFDVGHTLVHLAIRFQREDMVAMLVSSIDGGGSSGLKRVPSYIAPELARSIRRHATTIFNTKHSRPVPFPFVTEFTTFVLPTEIEDLPASVQEQLFSELLDKDVQQQLEMDPAVINWSVEITMQLGSRLHALWNRSQGDCLLDSLMQATWGVCDRDSLLRRALADSLSHGAHLLYPRWLESEAVQARQLEFTLSEAQWAEDWAALVKRATTPGASLQQLHVFALAHVLRRPIIVYGVKFVKSFRGEDLGYAGFEGVYLPLLWEPSFCTVSPLALGYTRGHFSALVSIETATPVLARPSTEKSKTIVALDDNISSVCHLPLVDKDRKLLPIHFLTKQEMGTEERLLRRWLDVSVTDGGLLVALQRSPRPPLLVAQMLEEWLNHYRSLALMSRTPYSNSVPPHEFSSDGETDDE</sequence>
<dbReference type="PROSITE" id="PS01358">
    <property type="entry name" value="ZF_RANBP2_1"/>
    <property type="match status" value="3"/>
</dbReference>
<feature type="domain" description="OTU" evidence="15">
    <location>
        <begin position="382"/>
        <end position="540"/>
    </location>
</feature>
<reference evidence="16 17" key="1">
    <citation type="submission" date="2023-09" db="EMBL/GenBank/DDBJ databases">
        <title>Nesidiocoris tenuis whole genome shotgun sequence.</title>
        <authorList>
            <person name="Shibata T."/>
            <person name="Shimoda M."/>
            <person name="Kobayashi T."/>
            <person name="Uehara T."/>
        </authorList>
    </citation>
    <scope>NUCLEOTIDE SEQUENCE [LARGE SCALE GENOMIC DNA]</scope>
    <source>
        <strain evidence="16 17">Japan</strain>
    </source>
</reference>
<evidence type="ECO:0000256" key="3">
    <source>
        <dbReference type="ARBA" id="ARBA00012759"/>
    </source>
</evidence>
<proteinExistence type="inferred from homology"/>
<dbReference type="PANTHER" id="PTHR13367">
    <property type="entry name" value="UBIQUITIN THIOESTERASE"/>
    <property type="match status" value="1"/>
</dbReference>
<evidence type="ECO:0000256" key="8">
    <source>
        <dbReference type="ARBA" id="ARBA00022771"/>
    </source>
</evidence>
<dbReference type="Gene3D" id="4.10.1060.10">
    <property type="entry name" value="Zinc finger, RanBP2-type"/>
    <property type="match status" value="2"/>
</dbReference>
<evidence type="ECO:0000256" key="10">
    <source>
        <dbReference type="ARBA" id="ARBA00022801"/>
    </source>
</evidence>
<name>A0ABN7AZ31_9HEMI</name>
<gene>
    <name evidence="16" type="ORF">NTJ_09627</name>
</gene>
<keyword evidence="10" id="KW-0378">Hydrolase</keyword>
<accession>A0ABN7AZ31</accession>
<feature type="domain" description="RanBP2-type" evidence="14">
    <location>
        <begin position="48"/>
        <end position="84"/>
    </location>
</feature>
<dbReference type="Pfam" id="PF00641">
    <property type="entry name" value="Zn_ribbon_RanBP"/>
    <property type="match status" value="2"/>
</dbReference>
<evidence type="ECO:0000256" key="13">
    <source>
        <dbReference type="PROSITE-ProRule" id="PRU00322"/>
    </source>
</evidence>
<dbReference type="InterPro" id="IPR001876">
    <property type="entry name" value="Znf_RanBP2"/>
</dbReference>
<dbReference type="InterPro" id="IPR041294">
    <property type="entry name" value="AnkUBD"/>
</dbReference>
<dbReference type="InterPro" id="IPR003323">
    <property type="entry name" value="OTU_dom"/>
</dbReference>
<keyword evidence="6" id="KW-0479">Metal-binding</keyword>
<evidence type="ECO:0000259" key="14">
    <source>
        <dbReference type="PROSITE" id="PS50199"/>
    </source>
</evidence>
<keyword evidence="12" id="KW-0862">Zinc</keyword>
<dbReference type="InterPro" id="IPR049768">
    <property type="entry name" value="ZRANB1_OTU"/>
</dbReference>
<evidence type="ECO:0000256" key="5">
    <source>
        <dbReference type="ARBA" id="ARBA00022687"/>
    </source>
</evidence>
<evidence type="ECO:0000313" key="16">
    <source>
        <dbReference type="EMBL" id="BES96814.1"/>
    </source>
</evidence>